<keyword evidence="2" id="KW-1185">Reference proteome</keyword>
<sequence length="267" mass="28415">MLSQLPLSTRSQITVEVCVDSLQSAANAVNGGADRLEVCGNLGLGGGTTPSMGLVQAIQRKFPETPLMVMVRPRTGDFCYSSSEFDVMLEDVGLFNNIGVAGVVFGVLQSDGKVDIQRTKSLVDLAWPMKVCIHRAFDMTPDAMEAYDAISQISGVTRILTSGQGASAPSSLPILRSLLERAQHSGPSILPGSGISPKTISTVLDALLPMGLTEVHLSGGHWREGEMAHRPIGMGMGVGGDGEWGIWQTEESIVREVRHTVDKAVSR</sequence>
<protein>
    <submittedName>
        <fullName evidence="1">Uncharacterized protein</fullName>
    </submittedName>
</protein>
<organism evidence="1 2">
    <name type="scientific">Artomyces pyxidatus</name>
    <dbReference type="NCBI Taxonomy" id="48021"/>
    <lineage>
        <taxon>Eukaryota</taxon>
        <taxon>Fungi</taxon>
        <taxon>Dikarya</taxon>
        <taxon>Basidiomycota</taxon>
        <taxon>Agaricomycotina</taxon>
        <taxon>Agaricomycetes</taxon>
        <taxon>Russulales</taxon>
        <taxon>Auriscalpiaceae</taxon>
        <taxon>Artomyces</taxon>
    </lineage>
</organism>
<dbReference type="EMBL" id="MU277226">
    <property type="protein sequence ID" value="KAI0059409.1"/>
    <property type="molecule type" value="Genomic_DNA"/>
</dbReference>
<accession>A0ACB8SS28</accession>
<reference evidence="1" key="1">
    <citation type="submission" date="2021-03" db="EMBL/GenBank/DDBJ databases">
        <authorList>
            <consortium name="DOE Joint Genome Institute"/>
            <person name="Ahrendt S."/>
            <person name="Looney B.P."/>
            <person name="Miyauchi S."/>
            <person name="Morin E."/>
            <person name="Drula E."/>
            <person name="Courty P.E."/>
            <person name="Chicoki N."/>
            <person name="Fauchery L."/>
            <person name="Kohler A."/>
            <person name="Kuo A."/>
            <person name="Labutti K."/>
            <person name="Pangilinan J."/>
            <person name="Lipzen A."/>
            <person name="Riley R."/>
            <person name="Andreopoulos W."/>
            <person name="He G."/>
            <person name="Johnson J."/>
            <person name="Barry K.W."/>
            <person name="Grigoriev I.V."/>
            <person name="Nagy L."/>
            <person name="Hibbett D."/>
            <person name="Henrissat B."/>
            <person name="Matheny P.B."/>
            <person name="Labbe J."/>
            <person name="Martin F."/>
        </authorList>
    </citation>
    <scope>NUCLEOTIDE SEQUENCE</scope>
    <source>
        <strain evidence="1">HHB10654</strain>
    </source>
</reference>
<comment type="caution">
    <text evidence="1">The sequence shown here is derived from an EMBL/GenBank/DDBJ whole genome shotgun (WGS) entry which is preliminary data.</text>
</comment>
<reference evidence="1" key="2">
    <citation type="journal article" date="2022" name="New Phytol.">
        <title>Evolutionary transition to the ectomycorrhizal habit in the genomes of a hyperdiverse lineage of mushroom-forming fungi.</title>
        <authorList>
            <person name="Looney B."/>
            <person name="Miyauchi S."/>
            <person name="Morin E."/>
            <person name="Drula E."/>
            <person name="Courty P.E."/>
            <person name="Kohler A."/>
            <person name="Kuo A."/>
            <person name="LaButti K."/>
            <person name="Pangilinan J."/>
            <person name="Lipzen A."/>
            <person name="Riley R."/>
            <person name="Andreopoulos W."/>
            <person name="He G."/>
            <person name="Johnson J."/>
            <person name="Nolan M."/>
            <person name="Tritt A."/>
            <person name="Barry K.W."/>
            <person name="Grigoriev I.V."/>
            <person name="Nagy L.G."/>
            <person name="Hibbett D."/>
            <person name="Henrissat B."/>
            <person name="Matheny P.B."/>
            <person name="Labbe J."/>
            <person name="Martin F.M."/>
        </authorList>
    </citation>
    <scope>NUCLEOTIDE SEQUENCE</scope>
    <source>
        <strain evidence="1">HHB10654</strain>
    </source>
</reference>
<evidence type="ECO:0000313" key="2">
    <source>
        <dbReference type="Proteomes" id="UP000814140"/>
    </source>
</evidence>
<dbReference type="Proteomes" id="UP000814140">
    <property type="component" value="Unassembled WGS sequence"/>
</dbReference>
<evidence type="ECO:0000313" key="1">
    <source>
        <dbReference type="EMBL" id="KAI0059409.1"/>
    </source>
</evidence>
<proteinExistence type="predicted"/>
<name>A0ACB8SS28_9AGAM</name>
<gene>
    <name evidence="1" type="ORF">BV25DRAFT_1889658</name>
</gene>